<sequence>MSLFSNITIGQYYPGNSLVHRLDPRAKLLTVPIIAAAALLSNGMVGYLTVAIPVIIALLIAQIPLGAFLRGMKFLWIILTISFVLHAISHPGEIIWEWSLFTVTREGLINGLRLIYRLTLLIVTGMLLTMTTTPVNLTGGLERLLTPFKKVGIPAHELAMMMTIALRFVPTLLEEAEAITRAQQARGGSITTGSFSSRVRASVALLVPMLAGSLRRAEELATAMEARCYRGDVKRTSLKQFTYTSRDYTVFILAISTLIIVGVDRWILF</sequence>
<feature type="transmembrane region" description="Helical" evidence="6">
    <location>
        <begin position="114"/>
        <end position="137"/>
    </location>
</feature>
<comment type="caution">
    <text evidence="7">The sequence shown here is derived from an EMBL/GenBank/DDBJ whole genome shotgun (WGS) entry which is preliminary data.</text>
</comment>
<keyword evidence="8" id="KW-1185">Reference proteome</keyword>
<feature type="transmembrane region" description="Helical" evidence="6">
    <location>
        <begin position="33"/>
        <end position="61"/>
    </location>
</feature>
<evidence type="ECO:0000256" key="5">
    <source>
        <dbReference type="ARBA" id="ARBA00023136"/>
    </source>
</evidence>
<dbReference type="InterPro" id="IPR051611">
    <property type="entry name" value="ECF_transporter_component"/>
</dbReference>
<evidence type="ECO:0000313" key="8">
    <source>
        <dbReference type="Proteomes" id="UP001172911"/>
    </source>
</evidence>
<evidence type="ECO:0000256" key="1">
    <source>
        <dbReference type="ARBA" id="ARBA00004141"/>
    </source>
</evidence>
<dbReference type="GO" id="GO:0005886">
    <property type="term" value="C:plasma membrane"/>
    <property type="evidence" value="ECO:0007669"/>
    <property type="project" value="UniProtKB-ARBA"/>
</dbReference>
<evidence type="ECO:0000256" key="6">
    <source>
        <dbReference type="SAM" id="Phobius"/>
    </source>
</evidence>
<dbReference type="PANTHER" id="PTHR34857:SF2">
    <property type="entry name" value="SLL0384 PROTEIN"/>
    <property type="match status" value="1"/>
</dbReference>
<dbReference type="Pfam" id="PF02361">
    <property type="entry name" value="CbiQ"/>
    <property type="match status" value="1"/>
</dbReference>
<evidence type="ECO:0000256" key="4">
    <source>
        <dbReference type="ARBA" id="ARBA00022989"/>
    </source>
</evidence>
<keyword evidence="4 6" id="KW-1133">Transmembrane helix</keyword>
<name>A0AAW7ZI72_9FIRM</name>
<comment type="subcellular location">
    <subcellularLocation>
        <location evidence="1">Membrane</location>
        <topology evidence="1">Multi-pass membrane protein</topology>
    </subcellularLocation>
</comment>
<dbReference type="EMBL" id="JARPTC010000027">
    <property type="protein sequence ID" value="MDO7788893.1"/>
    <property type="molecule type" value="Genomic_DNA"/>
</dbReference>
<keyword evidence="3 6" id="KW-0812">Transmembrane</keyword>
<reference evidence="7" key="1">
    <citation type="journal article" date="2023" name="J. Hazard. Mater.">
        <title>Anaerobic biodegradation of pyrene and benzo[a]pyrene by a new sulfate-reducing Desulforamulus aquiferis strain DSA.</title>
        <authorList>
            <person name="Zhang Z."/>
            <person name="Sun J."/>
            <person name="Gong X."/>
            <person name="Wang C."/>
            <person name="Wang H."/>
        </authorList>
    </citation>
    <scope>NUCLEOTIDE SEQUENCE</scope>
    <source>
        <strain evidence="7">DSA</strain>
    </source>
</reference>
<dbReference type="InterPro" id="IPR003339">
    <property type="entry name" value="ABC/ECF_trnsptr_transmembrane"/>
</dbReference>
<evidence type="ECO:0000256" key="3">
    <source>
        <dbReference type="ARBA" id="ARBA00022692"/>
    </source>
</evidence>
<dbReference type="CDD" id="cd16914">
    <property type="entry name" value="EcfT"/>
    <property type="match status" value="1"/>
</dbReference>
<proteinExistence type="predicted"/>
<dbReference type="AlphaFoldDB" id="A0AAW7ZI72"/>
<dbReference type="RefSeq" id="WP_304545242.1">
    <property type="nucleotide sequence ID" value="NZ_JARPTC010000027.1"/>
</dbReference>
<dbReference type="PANTHER" id="PTHR34857">
    <property type="entry name" value="SLL0384 PROTEIN"/>
    <property type="match status" value="1"/>
</dbReference>
<organism evidence="7 8">
    <name type="scientific">Desulforamulus aquiferis</name>
    <dbReference type="NCBI Taxonomy" id="1397668"/>
    <lineage>
        <taxon>Bacteria</taxon>
        <taxon>Bacillati</taxon>
        <taxon>Bacillota</taxon>
        <taxon>Clostridia</taxon>
        <taxon>Eubacteriales</taxon>
        <taxon>Peptococcaceae</taxon>
        <taxon>Desulforamulus</taxon>
    </lineage>
</organism>
<reference evidence="7" key="2">
    <citation type="submission" date="2023-03" db="EMBL/GenBank/DDBJ databases">
        <authorList>
            <person name="Zhang Z."/>
        </authorList>
    </citation>
    <scope>NUCLEOTIDE SEQUENCE</scope>
    <source>
        <strain evidence="7">DSA</strain>
    </source>
</reference>
<accession>A0AAW7ZI72</accession>
<keyword evidence="5 6" id="KW-0472">Membrane</keyword>
<feature type="transmembrane region" description="Helical" evidence="6">
    <location>
        <begin position="248"/>
        <end position="268"/>
    </location>
</feature>
<dbReference type="Proteomes" id="UP001172911">
    <property type="component" value="Unassembled WGS sequence"/>
</dbReference>
<gene>
    <name evidence="7" type="ORF">P6N53_16880</name>
</gene>
<protein>
    <submittedName>
        <fullName evidence="7">Energy-coupling factor transporter transmembrane component T</fullName>
    </submittedName>
</protein>
<feature type="transmembrane region" description="Helical" evidence="6">
    <location>
        <begin position="73"/>
        <end position="94"/>
    </location>
</feature>
<evidence type="ECO:0000313" key="7">
    <source>
        <dbReference type="EMBL" id="MDO7788893.1"/>
    </source>
</evidence>
<evidence type="ECO:0000256" key="2">
    <source>
        <dbReference type="ARBA" id="ARBA00022475"/>
    </source>
</evidence>
<keyword evidence="2" id="KW-1003">Cell membrane</keyword>